<dbReference type="InterPro" id="IPR024747">
    <property type="entry name" value="Pyridox_Oxase-rel"/>
</dbReference>
<sequence>MRRKEREINDRDLIIETLKKSNTCRLAIHDSPYPYIVALNYGYVNNALFIHCAKEGKKIDLLKQNNKVGFQINFGSELIKHSESCQWTTKYRSLMGVGEVEIIEDFEQKSQGLDVIMKHAGKSDNSYHPRAVEKVLILKVNIMDISGKQAGEW</sequence>
<organism evidence="1 2">
    <name type="scientific">Marinifilum breve</name>
    <dbReference type="NCBI Taxonomy" id="2184082"/>
    <lineage>
        <taxon>Bacteria</taxon>
        <taxon>Pseudomonadati</taxon>
        <taxon>Bacteroidota</taxon>
        <taxon>Bacteroidia</taxon>
        <taxon>Marinilabiliales</taxon>
        <taxon>Marinifilaceae</taxon>
    </lineage>
</organism>
<name>A0A2V3ZZB8_9BACT</name>
<accession>A0A2V3ZZB8</accession>
<reference evidence="1 2" key="1">
    <citation type="submission" date="2018-05" db="EMBL/GenBank/DDBJ databases">
        <title>Marinifilum breve JC075T sp. nov., a marine bacterium isolated from Yongle Blue Hole in the South China Sea.</title>
        <authorList>
            <person name="Fu T."/>
        </authorList>
    </citation>
    <scope>NUCLEOTIDE SEQUENCE [LARGE SCALE GENOMIC DNA]</scope>
    <source>
        <strain evidence="1 2">JC075</strain>
    </source>
</reference>
<dbReference type="PANTHER" id="PTHR34071:SF2">
    <property type="entry name" value="FLAVIN-NUCLEOTIDE-BINDING PROTEIN"/>
    <property type="match status" value="1"/>
</dbReference>
<proteinExistence type="predicted"/>
<dbReference type="Proteomes" id="UP000248079">
    <property type="component" value="Unassembled WGS sequence"/>
</dbReference>
<dbReference type="PANTHER" id="PTHR34071">
    <property type="entry name" value="5-NITROIMIDAZOLE ANTIBIOTICS RESISTANCE PROTEIN, NIMA-FAMILY-RELATED PROTEIN-RELATED"/>
    <property type="match status" value="1"/>
</dbReference>
<keyword evidence="2" id="KW-1185">Reference proteome</keyword>
<evidence type="ECO:0000313" key="2">
    <source>
        <dbReference type="Proteomes" id="UP000248079"/>
    </source>
</evidence>
<dbReference type="Pfam" id="PF12900">
    <property type="entry name" value="Pyridox_ox_2"/>
    <property type="match status" value="1"/>
</dbReference>
<dbReference type="OrthoDB" id="9794935at2"/>
<dbReference type="InterPro" id="IPR012349">
    <property type="entry name" value="Split_barrel_FMN-bd"/>
</dbReference>
<dbReference type="AlphaFoldDB" id="A0A2V3ZZB8"/>
<comment type="caution">
    <text evidence="1">The sequence shown here is derived from an EMBL/GenBank/DDBJ whole genome shotgun (WGS) entry which is preliminary data.</text>
</comment>
<dbReference type="SUPFAM" id="SSF50475">
    <property type="entry name" value="FMN-binding split barrel"/>
    <property type="match status" value="1"/>
</dbReference>
<gene>
    <name evidence="1" type="ORF">DF185_09955</name>
</gene>
<dbReference type="RefSeq" id="WP_110360587.1">
    <property type="nucleotide sequence ID" value="NZ_QFLI01000003.1"/>
</dbReference>
<evidence type="ECO:0000313" key="1">
    <source>
        <dbReference type="EMBL" id="PXY01778.1"/>
    </source>
</evidence>
<protein>
    <submittedName>
        <fullName evidence="1">Pyridoxamine 5'-phosphate oxidase family protein</fullName>
    </submittedName>
</protein>
<dbReference type="Gene3D" id="2.30.110.10">
    <property type="entry name" value="Electron Transport, Fmn-binding Protein, Chain A"/>
    <property type="match status" value="1"/>
</dbReference>
<dbReference type="EMBL" id="QFLI01000003">
    <property type="protein sequence ID" value="PXY01778.1"/>
    <property type="molecule type" value="Genomic_DNA"/>
</dbReference>